<proteinExistence type="predicted"/>
<protein>
    <submittedName>
        <fullName evidence="1">Uncharacterized protein</fullName>
    </submittedName>
</protein>
<dbReference type="Proteomes" id="UP000184236">
    <property type="component" value="Unassembled WGS sequence"/>
</dbReference>
<keyword evidence="2" id="KW-1185">Reference proteome</keyword>
<name>A0A1M5BWR8_9FLAO</name>
<accession>A0A1M5BWR8</accession>
<reference evidence="2" key="1">
    <citation type="submission" date="2016-11" db="EMBL/GenBank/DDBJ databases">
        <authorList>
            <person name="Varghese N."/>
            <person name="Submissions S."/>
        </authorList>
    </citation>
    <scope>NUCLEOTIDE SEQUENCE [LARGE SCALE GENOMIC DNA]</scope>
    <source>
        <strain evidence="2">DSM 26898</strain>
    </source>
</reference>
<gene>
    <name evidence="1" type="ORF">SAMN05444408_1266</name>
</gene>
<evidence type="ECO:0000313" key="1">
    <source>
        <dbReference type="EMBL" id="SHF46747.1"/>
    </source>
</evidence>
<evidence type="ECO:0000313" key="2">
    <source>
        <dbReference type="Proteomes" id="UP000184236"/>
    </source>
</evidence>
<sequence length="59" mass="6669">MFVQIFRSKDVFLMVNINHIVALEPVNNGEGCTVMLNTGTSFYSVENYNAILENINNTK</sequence>
<dbReference type="AlphaFoldDB" id="A0A1M5BWR8"/>
<organism evidence="1 2">
    <name type="scientific">Chryseobacterium takakiae</name>
    <dbReference type="NCBI Taxonomy" id="1302685"/>
    <lineage>
        <taxon>Bacteria</taxon>
        <taxon>Pseudomonadati</taxon>
        <taxon>Bacteroidota</taxon>
        <taxon>Flavobacteriia</taxon>
        <taxon>Flavobacteriales</taxon>
        <taxon>Weeksellaceae</taxon>
        <taxon>Chryseobacterium group</taxon>
        <taxon>Chryseobacterium</taxon>
    </lineage>
</organism>
<dbReference type="EMBL" id="FQVO01000026">
    <property type="protein sequence ID" value="SHF46747.1"/>
    <property type="molecule type" value="Genomic_DNA"/>
</dbReference>